<organism evidence="2 3">
    <name type="scientific">Agrobacterium tomkonis CFBP 6623</name>
    <dbReference type="NCBI Taxonomy" id="1183432"/>
    <lineage>
        <taxon>Bacteria</taxon>
        <taxon>Pseudomonadati</taxon>
        <taxon>Pseudomonadota</taxon>
        <taxon>Alphaproteobacteria</taxon>
        <taxon>Hyphomicrobiales</taxon>
        <taxon>Rhizobiaceae</taxon>
        <taxon>Rhizobium/Agrobacterium group</taxon>
        <taxon>Agrobacterium</taxon>
        <taxon>Agrobacterium tumefaciens complex</taxon>
    </lineage>
</organism>
<evidence type="ECO:0000256" key="1">
    <source>
        <dbReference type="SAM" id="Phobius"/>
    </source>
</evidence>
<proteinExistence type="predicted"/>
<gene>
    <name evidence="2" type="ORF">AGR3A_Cc170160</name>
</gene>
<dbReference type="STRING" id="1183432.AGR3A_Cc170160"/>
<evidence type="ECO:0000313" key="2">
    <source>
        <dbReference type="EMBL" id="CUX12279.1"/>
    </source>
</evidence>
<dbReference type="Pfam" id="PF11300">
    <property type="entry name" value="DUF3102"/>
    <property type="match status" value="1"/>
</dbReference>
<dbReference type="RefSeq" id="WP_080841990.1">
    <property type="nucleotide sequence ID" value="NZ_LT009723.1"/>
</dbReference>
<keyword evidence="1" id="KW-0812">Transmembrane</keyword>
<dbReference type="Proteomes" id="UP000191988">
    <property type="component" value="Unassembled WGS sequence"/>
</dbReference>
<keyword evidence="1" id="KW-0472">Membrane</keyword>
<evidence type="ECO:0008006" key="4">
    <source>
        <dbReference type="Google" id="ProtNLM"/>
    </source>
</evidence>
<feature type="transmembrane region" description="Helical" evidence="1">
    <location>
        <begin position="145"/>
        <end position="172"/>
    </location>
</feature>
<evidence type="ECO:0000313" key="3">
    <source>
        <dbReference type="Proteomes" id="UP000191988"/>
    </source>
</evidence>
<keyword evidence="3" id="KW-1185">Reference proteome</keyword>
<sequence length="208" mass="23505">MTEGSNRLPHLLAEIKTANVVFAQAQKTTASAAFVMGKSLIEAKELCGHGDWTGFLKETGLPPRTAQRYMRLVQSGLGSEYIGLIGVTEALREIDEAQEIMPSDGKAIMAVWEGEPTPDTMMWWRLDRHTGGFFQVHTNDDDPDVATFLIVHSMPVVFIAFIVDVFSNGLMWDQPRQQRFRREVTMEERDEKIAFVKAEAARFQEARK</sequence>
<name>A0A1S7NVT7_9HYPH</name>
<dbReference type="InterPro" id="IPR021451">
    <property type="entry name" value="DUF3102"/>
</dbReference>
<keyword evidence="1" id="KW-1133">Transmembrane helix</keyword>
<dbReference type="AlphaFoldDB" id="A0A1S7NVT7"/>
<accession>A0A1S7NVT7</accession>
<dbReference type="EMBL" id="FBWK01000009">
    <property type="protein sequence ID" value="CUX12279.1"/>
    <property type="molecule type" value="Genomic_DNA"/>
</dbReference>
<reference evidence="3" key="1">
    <citation type="submission" date="2016-01" db="EMBL/GenBank/DDBJ databases">
        <authorList>
            <person name="Regsiter A."/>
            <person name="william w."/>
        </authorList>
    </citation>
    <scope>NUCLEOTIDE SEQUENCE [LARGE SCALE GENOMIC DNA]</scope>
    <source>
        <strain evidence="3">CFBP 6623</strain>
    </source>
</reference>
<protein>
    <recommendedName>
        <fullName evidence="4">DUF3102 domain-containing protein</fullName>
    </recommendedName>
</protein>